<reference evidence="3 5" key="2">
    <citation type="submission" date="2019-04" db="EMBL/GenBank/DDBJ databases">
        <title>Draft genome sequence data and analysis of a Fermenting Bacterium, Geotoga petraea strain HO-Geo1, isolated from heavy-oil petroleum reservoir in Russia.</title>
        <authorList>
            <person name="Grouzdev D.S."/>
            <person name="Semenova E.M."/>
            <person name="Sokolova D.S."/>
            <person name="Tourova T.P."/>
            <person name="Poltaraus A.B."/>
            <person name="Nazina T.N."/>
        </authorList>
    </citation>
    <scope>NUCLEOTIDE SEQUENCE [LARGE SCALE GENOMIC DNA]</scope>
    <source>
        <strain evidence="3 5">HO-Geo1</strain>
    </source>
</reference>
<evidence type="ECO:0000313" key="2">
    <source>
        <dbReference type="EMBL" id="SDC18548.1"/>
    </source>
</evidence>
<gene>
    <name evidence="3" type="ORF">E4650_04115</name>
    <name evidence="2" type="ORF">SAMN04488588_0542</name>
</gene>
<dbReference type="RefSeq" id="WP_091402603.1">
    <property type="nucleotide sequence ID" value="NZ_FMYV01000002.1"/>
</dbReference>
<dbReference type="Pfam" id="PF13487">
    <property type="entry name" value="HD_5"/>
    <property type="match status" value="1"/>
</dbReference>
<feature type="domain" description="HD-GYP" evidence="1">
    <location>
        <begin position="107"/>
        <end position="302"/>
    </location>
</feature>
<accession>A0A1G6JIS5</accession>
<dbReference type="AlphaFoldDB" id="A0A1G6JIS5"/>
<evidence type="ECO:0000313" key="5">
    <source>
        <dbReference type="Proteomes" id="UP000297288"/>
    </source>
</evidence>
<dbReference type="CDD" id="cd00077">
    <property type="entry name" value="HDc"/>
    <property type="match status" value="1"/>
</dbReference>
<keyword evidence="4" id="KW-1185">Reference proteome</keyword>
<dbReference type="InterPro" id="IPR037522">
    <property type="entry name" value="HD_GYP_dom"/>
</dbReference>
<dbReference type="Gene3D" id="1.10.3210.10">
    <property type="entry name" value="Hypothetical protein af1432"/>
    <property type="match status" value="1"/>
</dbReference>
<proteinExistence type="predicted"/>
<dbReference type="PANTHER" id="PTHR45228">
    <property type="entry name" value="CYCLIC DI-GMP PHOSPHODIESTERASE TM_0186-RELATED"/>
    <property type="match status" value="1"/>
</dbReference>
<dbReference type="InterPro" id="IPR003607">
    <property type="entry name" value="HD/PDEase_dom"/>
</dbReference>
<evidence type="ECO:0000313" key="3">
    <source>
        <dbReference type="EMBL" id="TGG88232.1"/>
    </source>
</evidence>
<dbReference type="EMBL" id="FMYV01000002">
    <property type="protein sequence ID" value="SDC18548.1"/>
    <property type="molecule type" value="Genomic_DNA"/>
</dbReference>
<dbReference type="STRING" id="28234.SAMN04488588_0542"/>
<dbReference type="PROSITE" id="PS51832">
    <property type="entry name" value="HD_GYP"/>
    <property type="match status" value="1"/>
</dbReference>
<dbReference type="SUPFAM" id="SSF109604">
    <property type="entry name" value="HD-domain/PDEase-like"/>
    <property type="match status" value="1"/>
</dbReference>
<sequence>MLAPVFFLDKLSGEQVLIIKNTFEKKNFKTTKDIDKADIIITNDAKKNFVDKITIYINENKVFFKDKNTKLEISGEFENILDTVIIHSFSSFKGCRPFEFLDFTEKTSKKISKFLQALVITMEVEDKDTKMSHSQRVAYYSEKFAKYLKWDQQKISKIKELAMLHDIGRIGIEQLMLFTPTRINDFETWDLEHTVTGSIFLSSLDELWWTVPVIRSHHENWNGSGYPDGLSGEDIPYLARFIGIVDWFDIATHTASSEFEGMMTIQDAIKYIDKKSGIIFDPVLSKEFLNFISEHLKNNKFI</sequence>
<protein>
    <submittedName>
        <fullName evidence="3">HD domain-containing protein</fullName>
    </submittedName>
    <submittedName>
        <fullName evidence="2">HD-GYP domain, c-di-GMP phosphodiesterase class II (Or its inactivated variant)</fullName>
    </submittedName>
</protein>
<dbReference type="OrthoDB" id="49429at2"/>
<evidence type="ECO:0000259" key="1">
    <source>
        <dbReference type="PROSITE" id="PS51832"/>
    </source>
</evidence>
<organism evidence="2 4">
    <name type="scientific">Geotoga petraea</name>
    <dbReference type="NCBI Taxonomy" id="28234"/>
    <lineage>
        <taxon>Bacteria</taxon>
        <taxon>Thermotogati</taxon>
        <taxon>Thermotogota</taxon>
        <taxon>Thermotogae</taxon>
        <taxon>Petrotogales</taxon>
        <taxon>Petrotogaceae</taxon>
        <taxon>Geotoga</taxon>
    </lineage>
</organism>
<evidence type="ECO:0000313" key="4">
    <source>
        <dbReference type="Proteomes" id="UP000199322"/>
    </source>
</evidence>
<dbReference type="PANTHER" id="PTHR45228:SF4">
    <property type="entry name" value="LIPOPROTEIN"/>
    <property type="match status" value="1"/>
</dbReference>
<dbReference type="EMBL" id="SRME01000002">
    <property type="protein sequence ID" value="TGG88232.1"/>
    <property type="molecule type" value="Genomic_DNA"/>
</dbReference>
<dbReference type="Proteomes" id="UP000297288">
    <property type="component" value="Unassembled WGS sequence"/>
</dbReference>
<dbReference type="InterPro" id="IPR052020">
    <property type="entry name" value="Cyclic_di-GMP/3'3'-cGAMP_PDE"/>
</dbReference>
<name>A0A1G6JIS5_9BACT</name>
<dbReference type="Proteomes" id="UP000199322">
    <property type="component" value="Unassembled WGS sequence"/>
</dbReference>
<reference evidence="2 4" key="1">
    <citation type="submission" date="2016-10" db="EMBL/GenBank/DDBJ databases">
        <authorList>
            <person name="de Groot N.N."/>
        </authorList>
    </citation>
    <scope>NUCLEOTIDE SEQUENCE [LARGE SCALE GENOMIC DNA]</scope>
    <source>
        <strain evidence="2 4">WG14</strain>
    </source>
</reference>